<proteinExistence type="predicted"/>
<keyword evidence="2" id="KW-1185">Reference proteome</keyword>
<accession>D1AM17</accession>
<organism evidence="1 2">
    <name type="scientific">Sebaldella termitidis (strain ATCC 33386 / NCTC 11300)</name>
    <dbReference type="NCBI Taxonomy" id="526218"/>
    <lineage>
        <taxon>Bacteria</taxon>
        <taxon>Fusobacteriati</taxon>
        <taxon>Fusobacteriota</taxon>
        <taxon>Fusobacteriia</taxon>
        <taxon>Fusobacteriales</taxon>
        <taxon>Leptotrichiaceae</taxon>
        <taxon>Sebaldella</taxon>
    </lineage>
</organism>
<reference evidence="2" key="1">
    <citation type="submission" date="2009-09" db="EMBL/GenBank/DDBJ databases">
        <title>The complete chromosome of Sebaldella termitidis ATCC 33386.</title>
        <authorList>
            <consortium name="US DOE Joint Genome Institute (JGI-PGF)"/>
            <person name="Lucas S."/>
            <person name="Copeland A."/>
            <person name="Lapidus A."/>
            <person name="Glavina del Rio T."/>
            <person name="Dalin E."/>
            <person name="Tice H."/>
            <person name="Bruce D."/>
            <person name="Goodwin L."/>
            <person name="Pitluck S."/>
            <person name="Kyrpides N."/>
            <person name="Mavromatis K."/>
            <person name="Ivanova N."/>
            <person name="Mikhailova N."/>
            <person name="Sims D."/>
            <person name="Meincke L."/>
            <person name="Brettin T."/>
            <person name="Detter J.C."/>
            <person name="Han C."/>
            <person name="Larimer F."/>
            <person name="Land M."/>
            <person name="Hauser L."/>
            <person name="Markowitz V."/>
            <person name="Cheng J.F."/>
            <person name="Hugenholtz P."/>
            <person name="Woyke T."/>
            <person name="Wu D."/>
            <person name="Eisen J.A."/>
        </authorList>
    </citation>
    <scope>NUCLEOTIDE SEQUENCE [LARGE SCALE GENOMIC DNA]</scope>
    <source>
        <strain evidence="2">ATCC 33386 / NCTC 11300</strain>
    </source>
</reference>
<protein>
    <submittedName>
        <fullName evidence="1">Uncharacterized protein</fullName>
    </submittedName>
</protein>
<reference evidence="1 2" key="2">
    <citation type="journal article" date="2010" name="Stand. Genomic Sci.">
        <title>Complete genome sequence of Sebaldella termitidis type strain (NCTC 11300).</title>
        <authorList>
            <person name="Harmon-Smith M."/>
            <person name="Celia L."/>
            <person name="Chertkov O."/>
            <person name="Lapidus A."/>
            <person name="Copeland A."/>
            <person name="Glavina Del Rio T."/>
            <person name="Nolan M."/>
            <person name="Lucas S."/>
            <person name="Tice H."/>
            <person name="Cheng J.F."/>
            <person name="Han C."/>
            <person name="Detter J.C."/>
            <person name="Bruce D."/>
            <person name="Goodwin L."/>
            <person name="Pitluck S."/>
            <person name="Pati A."/>
            <person name="Liolios K."/>
            <person name="Ivanova N."/>
            <person name="Mavromatis K."/>
            <person name="Mikhailova N."/>
            <person name="Chen A."/>
            <person name="Palaniappan K."/>
            <person name="Land M."/>
            <person name="Hauser L."/>
            <person name="Chang Y.J."/>
            <person name="Jeffries C.D."/>
            <person name="Brettin T."/>
            <person name="Goker M."/>
            <person name="Beck B."/>
            <person name="Bristow J."/>
            <person name="Eisen J.A."/>
            <person name="Markowitz V."/>
            <person name="Hugenholtz P."/>
            <person name="Kyrpides N.C."/>
            <person name="Klenk H.P."/>
            <person name="Chen F."/>
        </authorList>
    </citation>
    <scope>NUCLEOTIDE SEQUENCE [LARGE SCALE GENOMIC DNA]</scope>
    <source>
        <strain evidence="2">ATCC 33386 / NCTC 11300</strain>
    </source>
</reference>
<dbReference type="AlphaFoldDB" id="D1AM17"/>
<dbReference type="RefSeq" id="WP_012859884.1">
    <property type="nucleotide sequence ID" value="NC_013517.1"/>
</dbReference>
<dbReference type="KEGG" id="str:Sterm_0403"/>
<dbReference type="STRING" id="526218.Sterm_0403"/>
<dbReference type="eggNOG" id="ENOG502Z8RQ">
    <property type="taxonomic scope" value="Bacteria"/>
</dbReference>
<name>D1AM17_SEBTE</name>
<evidence type="ECO:0000313" key="2">
    <source>
        <dbReference type="Proteomes" id="UP000000845"/>
    </source>
</evidence>
<dbReference type="Proteomes" id="UP000000845">
    <property type="component" value="Chromosome"/>
</dbReference>
<evidence type="ECO:0000313" key="1">
    <source>
        <dbReference type="EMBL" id="ACZ07285.1"/>
    </source>
</evidence>
<dbReference type="HOGENOM" id="CLU_698085_0_0_0"/>
<gene>
    <name evidence="1" type="ordered locus">Sterm_0403</name>
</gene>
<sequence length="395" mass="47075">MKDEFVQEVIRYTLGEVNEELNRKFFDLRNKIFNSVEYSYDEYNIYGTVISKDELKIFENNFYPVIPEDLNVVDLLEEINFSKGKIFVENLFLKESLGEIKGLENRPVSGVIKTDTGEYKATFRLVSDKRYFNKMETLFRITEKNKINYKVINIPYISKFMSVYLTDYDKDILKSSKIKEIIYNLDVPVLRGHILCWNIKEKEFDSEEYIKPAEEILTYEYKVKIPLDRKYLLNIEKGELMLSYLEDHETLVFVTGEKTGHRLKIWEILDKADSETEKYLSYKVYSNEMHLQDSGNILYYKESVAEFVDNLGVKDDIVLSDIKFELGENEREMELLNFMSFLKEEFEMKNKRSKVYLKFDFVDDYLKTEIISYIITALNYQNKDFEFSVLEEVDE</sequence>
<dbReference type="EMBL" id="CP001739">
    <property type="protein sequence ID" value="ACZ07285.1"/>
    <property type="molecule type" value="Genomic_DNA"/>
</dbReference>